<dbReference type="Pfam" id="PF20499">
    <property type="entry name" value="DUF6729"/>
    <property type="match status" value="1"/>
</dbReference>
<feature type="compositionally biased region" description="Basic and acidic residues" evidence="2">
    <location>
        <begin position="1197"/>
        <end position="1216"/>
    </location>
</feature>
<evidence type="ECO:0000256" key="2">
    <source>
        <dbReference type="SAM" id="MobiDB-lite"/>
    </source>
</evidence>
<sequence length="2336" mass="262632">MLTEVPLKQSTEQVPDLLIEKPRAQEFCFKRSGLQGYEDILSLCGPRLSCGTRAKVRVTAAVNPELFYCQMTSVDTDLWEMSKKLADVNEYRTIEHNQKTPENLGLLCSVKGKDEKWYRGLVQFLPVNSQLRVLYIDYGFFESVKVENVYRLPPEFFSTPIMAFPCSLFSLGDEVEAVKTQQLSFLKAGLLGKVLDVEIKRFEEEQHLYSITVIGAEENQVAEPKPTQELPKMKVPSVFETEEKSAPQCGYLNCETIMGEAMAKTLKEEELDVDSVFVGYVEHVLNPNIFWIRSQKLNDEFEEMMTKMADNYSQVKLDEDVLLNPEPGTLCCAVYEKDMHFYRCVVAESLEHGSEVLFIDFGNIEKVPRMMIKKIPETLAKKAAFAFCCTLVNVFPMDEFWTTAKTDFFRQAVSNKALRVHIVQKGKNKCVVDLSVVGDDNNQSITELLISSKQAQYWNNIDLEPGVKNKITFTEKTRGPKHRVTPDITGNSEQLRDCAEEEKTYKNQTEKAQAPALFKAISITPGYIFAVCCTCIKSPSDFWCQQQDKIPAFEELMDKVNRYYSTHTVPLQSGDSCCIAKSPLDGRWYRAFIIQKHNGHATVMLVDYGLTIRIKEHSLQAIKPEFVHLEGQAFRCSLSIPIEPTGPDDIGNCSRECKLMNDFVLDTPIGLRCQVLSQFNVKNKGLCSVVQLYNIQTQKTLTNLGDQGLPREAVFSTKQQSIVFPESFVYSSYDISPGNEEQVHVTHVSSQWEVYCQLDRNTDIINELENNISTESEKMMQASTTAVTKLCLAKYLDGKWYRGLIQPVQSPLHLNVFFADYGNATISEKTNVMCIPRDSMDVLYTPMQALKCHLASVSKEPLYADVKDWLDGAILNKQVRAVVNGKYKDGSFVVELFDGDVHINEKVRELILRHSPTPKTVVTFDVSSTKTNYKTHQKPNTKDSIKCKKASSAYRSTQAGRAPCKNKENLVKTVHGQTQNTNARVEKQGEYTYTNTTSKQPQITEKSEIPQCSCLQNRSVSAGFRAKCFVSHIASVSSFYLQLSVDEPSILKMGEDLNLSSFIETLKTTTSLRVNDIVLAEFEEDGTLYRSAVTDCDGNSCIKVEFVDYGNSAVIEKEKTYSVPKEYLSQPRFSISCSLMDTSMYQNDASFTDAVMEKPLMVEFVSHQESHWVVKFEIIDEAAGLPTALEADVESTSETKKEEAFHADSSKEKARSSEQNYMRQEVSENQTTQSERASLDGENQTLEPTVKADEIMPPTVQDRDTKSGTVLSVLSNGNFYIRLNETRELLAALEHFIAENPSVCKILAEEDVKQGLKCLVQVHHDKKWHRAVVQVEGEGKCQVLLVDHGITQEVQSCSIRRQCSKLTQIHNFAVLCKMNCLGFSEAEDAHEFWCETLKPMIGKEVKLVFVSRSEANQLWKVEIVMNRLFLYSHSLQQNKETVSSPADIKEEGESNLDTNPPQQLVFASIDLYKEYSGFATEVTTPMEFCVVPGDLLLVTNQVSIMLEDLPEPMSSLPEAHIVPGTCCLFKSDTKDKWCRAEIVNIDTTAVLNLVDYGHYECIPYEDCSQLKRLPEELTNSPKVTFPCILHGVKPVGEDSGQWSDEAAVFFQQCFYQKNLQIFFREFVSNTHWKVDILADGVHVAKEMVDAGYADYTDHILDMFQEQISCCPESDEEFGLEDEGSDDQSDLLVDSTDESEPEMPQCTSRRCCTASGPVLSPGAVSAFVSAAASRTETDTASPVQLPRLWAEGFPPEDHKWILKSLLKLGPKGKLELQDHLKLWYFPPEPSHLYQQAPAPDRFFAHPLLVWMPYKLWKVVCPNLGCGQHRLTGAGLHKRARQVLDVDRIYNMVTETLTCTKCRSTHVSWSQTVLSQLDLAHRSEFRVILTQKFACDIRVIRLLRERGLGNSPTRVLKQLRENHRITKKLAGTAKGTALWLASVGNENDQILMSVLNAQEGAGLDMMAANLVRRYQQAGVGPPVLLYVDCGCCTESGETKLKARFSGWPDLTVRLDIWHFMRRLAQGCTTDAHQLYPIFMSRLSTFIFEWDAADLALLREAKRQQLQSQGLSFLTDADVSNHLTKDELALHCRRRTRGEGPPLSCWKSCCWGSQEPEAATPRSALLDRQRMEQVHPGGHARCCSVHQNRGAHKGRRTSANSLNVQMYLLEGLHRWNQDRGTAALGTGPSALRSYSGDLLHCGNKNSEKLFGRKMVPEFCPPSRYTGELIGMQYLLQQTGQAVQDMHPDSEETAQLIEEHEDVMEEDEGFSDIRDDPTVLDLGVLQAPASQTPSGTSTLAPSRTILAPSRTTPTSGTSIRAPSTTTGALSRTTPTPNPSA</sequence>
<dbReference type="InterPro" id="IPR035437">
    <property type="entry name" value="SNase_OB-fold_sf"/>
</dbReference>
<proteinExistence type="predicted"/>
<feature type="domain" description="Tudor" evidence="3">
    <location>
        <begin position="1311"/>
        <end position="1369"/>
    </location>
</feature>
<organism evidence="4 5">
    <name type="scientific">Pogonophryne albipinna</name>
    <dbReference type="NCBI Taxonomy" id="1090488"/>
    <lineage>
        <taxon>Eukaryota</taxon>
        <taxon>Metazoa</taxon>
        <taxon>Chordata</taxon>
        <taxon>Craniata</taxon>
        <taxon>Vertebrata</taxon>
        <taxon>Euteleostomi</taxon>
        <taxon>Actinopterygii</taxon>
        <taxon>Neopterygii</taxon>
        <taxon>Teleostei</taxon>
        <taxon>Neoteleostei</taxon>
        <taxon>Acanthomorphata</taxon>
        <taxon>Eupercaria</taxon>
        <taxon>Perciformes</taxon>
        <taxon>Notothenioidei</taxon>
        <taxon>Pogonophryne</taxon>
    </lineage>
</organism>
<evidence type="ECO:0000313" key="5">
    <source>
        <dbReference type="Proteomes" id="UP001219934"/>
    </source>
</evidence>
<feature type="region of interest" description="Disordered" evidence="2">
    <location>
        <begin position="2284"/>
        <end position="2336"/>
    </location>
</feature>
<dbReference type="InterPro" id="IPR046616">
    <property type="entry name" value="DUF6729"/>
</dbReference>
<feature type="region of interest" description="Disordered" evidence="2">
    <location>
        <begin position="1190"/>
        <end position="1248"/>
    </location>
</feature>
<feature type="domain" description="Tudor" evidence="3">
    <location>
        <begin position="324"/>
        <end position="382"/>
    </location>
</feature>
<feature type="compositionally biased region" description="Acidic residues" evidence="2">
    <location>
        <begin position="1674"/>
        <end position="1700"/>
    </location>
</feature>
<feature type="compositionally biased region" description="Polar residues" evidence="2">
    <location>
        <begin position="2284"/>
        <end position="2297"/>
    </location>
</feature>
<evidence type="ECO:0000259" key="3">
    <source>
        <dbReference type="PROSITE" id="PS50304"/>
    </source>
</evidence>
<feature type="compositionally biased region" description="Polar residues" evidence="2">
    <location>
        <begin position="2305"/>
        <end position="2330"/>
    </location>
</feature>
<reference evidence="4" key="1">
    <citation type="submission" date="2022-11" db="EMBL/GenBank/DDBJ databases">
        <title>Chromosome-level genome of Pogonophryne albipinna.</title>
        <authorList>
            <person name="Jo E."/>
        </authorList>
    </citation>
    <scope>NUCLEOTIDE SEQUENCE</scope>
    <source>
        <strain evidence="4">SGF0006</strain>
        <tissue evidence="4">Muscle</tissue>
    </source>
</reference>
<dbReference type="SUPFAM" id="SSF63748">
    <property type="entry name" value="Tudor/PWWP/MBT"/>
    <property type="match status" value="7"/>
</dbReference>
<comment type="caution">
    <text evidence="4">The sequence shown here is derived from an EMBL/GenBank/DDBJ whole genome shotgun (WGS) entry which is preliminary data.</text>
</comment>
<protein>
    <recommendedName>
        <fullName evidence="3">Tudor domain-containing protein</fullName>
    </recommendedName>
</protein>
<keyword evidence="1" id="KW-0175">Coiled coil</keyword>
<dbReference type="InterPro" id="IPR002999">
    <property type="entry name" value="Tudor"/>
</dbReference>
<dbReference type="Pfam" id="PF00567">
    <property type="entry name" value="TUDOR"/>
    <property type="match status" value="7"/>
</dbReference>
<dbReference type="SMART" id="SM00333">
    <property type="entry name" value="TUDOR"/>
    <property type="match status" value="7"/>
</dbReference>
<feature type="domain" description="Tudor" evidence="3">
    <location>
        <begin position="784"/>
        <end position="842"/>
    </location>
</feature>
<name>A0AAD6AB74_9TELE</name>
<feature type="domain" description="Tudor" evidence="3">
    <location>
        <begin position="101"/>
        <end position="159"/>
    </location>
</feature>
<dbReference type="Proteomes" id="UP001219934">
    <property type="component" value="Unassembled WGS sequence"/>
</dbReference>
<dbReference type="EMBL" id="JAPTMU010000110">
    <property type="protein sequence ID" value="KAJ4921637.1"/>
    <property type="molecule type" value="Genomic_DNA"/>
</dbReference>
<dbReference type="PANTHER" id="PTHR22948">
    <property type="entry name" value="TUDOR DOMAIN CONTAINING PROTEIN"/>
    <property type="match status" value="1"/>
</dbReference>
<dbReference type="InterPro" id="IPR050621">
    <property type="entry name" value="Tudor_domain_containing"/>
</dbReference>
<feature type="domain" description="Tudor" evidence="3">
    <location>
        <begin position="1071"/>
        <end position="1130"/>
    </location>
</feature>
<dbReference type="PROSITE" id="PS50304">
    <property type="entry name" value="TUDOR"/>
    <property type="match status" value="6"/>
</dbReference>
<feature type="coiled-coil region" evidence="1">
    <location>
        <begin position="758"/>
        <end position="785"/>
    </location>
</feature>
<evidence type="ECO:0000256" key="1">
    <source>
        <dbReference type="SAM" id="Coils"/>
    </source>
</evidence>
<feature type="region of interest" description="Disordered" evidence="2">
    <location>
        <begin position="1674"/>
        <end position="1705"/>
    </location>
</feature>
<keyword evidence="5" id="KW-1185">Reference proteome</keyword>
<dbReference type="Gene3D" id="2.40.50.90">
    <property type="match status" value="3"/>
</dbReference>
<dbReference type="PANTHER" id="PTHR22948:SF7">
    <property type="entry name" value="TUDOR DOMAIN-CONTAINING PROTEIN 15"/>
    <property type="match status" value="1"/>
</dbReference>
<feature type="compositionally biased region" description="Polar residues" evidence="2">
    <location>
        <begin position="1217"/>
        <end position="1247"/>
    </location>
</feature>
<dbReference type="Gene3D" id="2.30.30.140">
    <property type="match status" value="7"/>
</dbReference>
<feature type="domain" description="Tudor" evidence="3">
    <location>
        <begin position="570"/>
        <end position="629"/>
    </location>
</feature>
<accession>A0AAD6AB74</accession>
<evidence type="ECO:0000313" key="4">
    <source>
        <dbReference type="EMBL" id="KAJ4921637.1"/>
    </source>
</evidence>
<gene>
    <name evidence="4" type="ORF">JOQ06_027719</name>
</gene>